<keyword evidence="1 3" id="KW-0732">Signal</keyword>
<accession>A0A931BCM5</accession>
<evidence type="ECO:0000256" key="1">
    <source>
        <dbReference type="ARBA" id="ARBA00022729"/>
    </source>
</evidence>
<sequence length="186" mass="19037">MNRRRYALLAASAVLTLPVACSSSTNAQMSTSSPPTASASPTTMSGNAIGVGQTATFQSQFAGEQGTTMRLAVTKVAYVSSVMDLGTPQPATRGVLVRVTMTATNIGSNPGVFDSANFQWVSPSGQVIPNVDTAGSAPDAIPTVTLQPGQHASGVATYDVSAKGGRLEYVIYTGQSPLITIDLPPS</sequence>
<organism evidence="4 5">
    <name type="scientific">Streptacidiphilus fuscans</name>
    <dbReference type="NCBI Taxonomy" id="2789292"/>
    <lineage>
        <taxon>Bacteria</taxon>
        <taxon>Bacillati</taxon>
        <taxon>Actinomycetota</taxon>
        <taxon>Actinomycetes</taxon>
        <taxon>Kitasatosporales</taxon>
        <taxon>Streptomycetaceae</taxon>
        <taxon>Streptacidiphilus</taxon>
    </lineage>
</organism>
<dbReference type="RefSeq" id="WP_196196925.1">
    <property type="nucleotide sequence ID" value="NZ_JADPRT010000013.1"/>
</dbReference>
<name>A0A931BCM5_9ACTN</name>
<comment type="caution">
    <text evidence="4">The sequence shown here is derived from an EMBL/GenBank/DDBJ whole genome shotgun (WGS) entry which is preliminary data.</text>
</comment>
<evidence type="ECO:0000313" key="5">
    <source>
        <dbReference type="Proteomes" id="UP000657385"/>
    </source>
</evidence>
<keyword evidence="5" id="KW-1185">Reference proteome</keyword>
<dbReference type="InterPro" id="IPR029050">
    <property type="entry name" value="Immunoprotect_excell_Ig-like"/>
</dbReference>
<feature type="region of interest" description="Disordered" evidence="2">
    <location>
        <begin position="24"/>
        <end position="45"/>
    </location>
</feature>
<feature type="chain" id="PRO_5038570239" evidence="3">
    <location>
        <begin position="28"/>
        <end position="186"/>
    </location>
</feature>
<dbReference type="EMBL" id="JADPRT010000013">
    <property type="protein sequence ID" value="MBF9071753.1"/>
    <property type="molecule type" value="Genomic_DNA"/>
</dbReference>
<protein>
    <submittedName>
        <fullName evidence="4">DUF4352 domain-containing protein</fullName>
    </submittedName>
</protein>
<dbReference type="Gene3D" id="2.60.40.1240">
    <property type="match status" value="1"/>
</dbReference>
<evidence type="ECO:0000256" key="3">
    <source>
        <dbReference type="SAM" id="SignalP"/>
    </source>
</evidence>
<evidence type="ECO:0000256" key="2">
    <source>
        <dbReference type="SAM" id="MobiDB-lite"/>
    </source>
</evidence>
<feature type="signal peptide" evidence="3">
    <location>
        <begin position="1"/>
        <end position="27"/>
    </location>
</feature>
<evidence type="ECO:0000313" key="4">
    <source>
        <dbReference type="EMBL" id="MBF9071753.1"/>
    </source>
</evidence>
<dbReference type="Proteomes" id="UP000657385">
    <property type="component" value="Unassembled WGS sequence"/>
</dbReference>
<dbReference type="AlphaFoldDB" id="A0A931BCM5"/>
<reference evidence="4" key="1">
    <citation type="submission" date="2020-11" db="EMBL/GenBank/DDBJ databases">
        <title>Isolation and identification of active actinomycetes.</title>
        <authorList>
            <person name="Yu B."/>
        </authorList>
    </citation>
    <scope>NUCLEOTIDE SEQUENCE</scope>
    <source>
        <strain evidence="4">NEAU-YB345</strain>
    </source>
</reference>
<proteinExistence type="predicted"/>
<gene>
    <name evidence="4" type="ORF">I2501_27390</name>
</gene>